<feature type="transmembrane region" description="Helical" evidence="1">
    <location>
        <begin position="136"/>
        <end position="169"/>
    </location>
</feature>
<keyword evidence="2" id="KW-0732">Signal</keyword>
<sequence>MKRIGLLFILALLASSCAKKAVVAAFAPTPVSSEPVKAPVNEAEKQRVMNEVVPSNNVNQPAPHHVQQNSIEASLPAVAAPVAPKAQQESASLHIDRILDASPVKSYVKKASFKHYKANPQGPKHWAPQLKIGLTLLAIGVVLAVFGLGFVGGLAALIGLCFTIVGLLVTY</sequence>
<protein>
    <submittedName>
        <fullName evidence="3">Uncharacterized protein</fullName>
    </submittedName>
</protein>
<evidence type="ECO:0000256" key="1">
    <source>
        <dbReference type="SAM" id="Phobius"/>
    </source>
</evidence>
<keyword evidence="1" id="KW-0812">Transmembrane</keyword>
<evidence type="ECO:0000256" key="2">
    <source>
        <dbReference type="SAM" id="SignalP"/>
    </source>
</evidence>
<evidence type="ECO:0000313" key="3">
    <source>
        <dbReference type="EMBL" id="MDU0807717.1"/>
    </source>
</evidence>
<keyword evidence="4" id="KW-1185">Reference proteome</keyword>
<name>A0ABU3TPU9_9BACT</name>
<feature type="chain" id="PRO_5045332725" evidence="2">
    <location>
        <begin position="21"/>
        <end position="171"/>
    </location>
</feature>
<comment type="caution">
    <text evidence="3">The sequence shown here is derived from an EMBL/GenBank/DDBJ whole genome shotgun (WGS) entry which is preliminary data.</text>
</comment>
<keyword evidence="1" id="KW-1133">Transmembrane helix</keyword>
<dbReference type="EMBL" id="JAVNWW010000001">
    <property type="protein sequence ID" value="MDU0807717.1"/>
    <property type="molecule type" value="Genomic_DNA"/>
</dbReference>
<reference evidence="3 4" key="1">
    <citation type="submission" date="2023-09" db="EMBL/GenBank/DDBJ databases">
        <title>Aquirufa genomes.</title>
        <authorList>
            <person name="Pitt A."/>
        </authorList>
    </citation>
    <scope>NUCLEOTIDE SEQUENCE [LARGE SCALE GENOMIC DNA]</scope>
    <source>
        <strain evidence="3 4">LEOWEIH-7C</strain>
    </source>
</reference>
<organism evidence="3 4">
    <name type="scientific">Aquirufa regiilacus</name>
    <dbReference type="NCBI Taxonomy" id="3024868"/>
    <lineage>
        <taxon>Bacteria</taxon>
        <taxon>Pseudomonadati</taxon>
        <taxon>Bacteroidota</taxon>
        <taxon>Cytophagia</taxon>
        <taxon>Cytophagales</taxon>
        <taxon>Flectobacillaceae</taxon>
        <taxon>Aquirufa</taxon>
    </lineage>
</organism>
<evidence type="ECO:0000313" key="4">
    <source>
        <dbReference type="Proteomes" id="UP001249959"/>
    </source>
</evidence>
<dbReference type="Proteomes" id="UP001249959">
    <property type="component" value="Unassembled WGS sequence"/>
</dbReference>
<feature type="signal peptide" evidence="2">
    <location>
        <begin position="1"/>
        <end position="20"/>
    </location>
</feature>
<proteinExistence type="predicted"/>
<accession>A0ABU3TPU9</accession>
<dbReference type="PROSITE" id="PS51257">
    <property type="entry name" value="PROKAR_LIPOPROTEIN"/>
    <property type="match status" value="1"/>
</dbReference>
<keyword evidence="1" id="KW-0472">Membrane</keyword>
<dbReference type="RefSeq" id="WP_316070174.1">
    <property type="nucleotide sequence ID" value="NZ_JAVNWW010000001.1"/>
</dbReference>
<gene>
    <name evidence="3" type="ORF">PQG45_01565</name>
</gene>